<protein>
    <submittedName>
        <fullName evidence="3">RNA-binding protein</fullName>
    </submittedName>
</protein>
<comment type="caution">
    <text evidence="3">The sequence shown here is derived from an EMBL/GenBank/DDBJ whole genome shotgun (WGS) entry which is preliminary data.</text>
</comment>
<dbReference type="AlphaFoldDB" id="A0A7C5Z6N6"/>
<dbReference type="CDD" id="cd00165">
    <property type="entry name" value="S4"/>
    <property type="match status" value="1"/>
</dbReference>
<gene>
    <name evidence="3" type="ORF">ENL71_03160</name>
</gene>
<accession>A0A7C5Z6N6</accession>
<dbReference type="InterPro" id="IPR002942">
    <property type="entry name" value="S4_RNA-bd"/>
</dbReference>
<dbReference type="SMART" id="SM00363">
    <property type="entry name" value="S4"/>
    <property type="match status" value="1"/>
</dbReference>
<name>A0A7C5Z6N6_9FIRM</name>
<organism evidence="3">
    <name type="scientific">Caldicellulosiruptor owensensis</name>
    <dbReference type="NCBI Taxonomy" id="55205"/>
    <lineage>
        <taxon>Bacteria</taxon>
        <taxon>Bacillati</taxon>
        <taxon>Bacillota</taxon>
        <taxon>Bacillota incertae sedis</taxon>
        <taxon>Caldicellulosiruptorales</taxon>
        <taxon>Caldicellulosiruptoraceae</taxon>
        <taxon>Caldicellulosiruptor</taxon>
    </lineage>
</organism>
<dbReference type="InterPro" id="IPR040591">
    <property type="entry name" value="RqcP2_RBD"/>
</dbReference>
<reference evidence="3" key="1">
    <citation type="journal article" date="2020" name="mSystems">
        <title>Genome- and Community-Level Interaction Insights into Carbon Utilization and Element Cycling Functions of Hydrothermarchaeota in Hydrothermal Sediment.</title>
        <authorList>
            <person name="Zhou Z."/>
            <person name="Liu Y."/>
            <person name="Xu W."/>
            <person name="Pan J."/>
            <person name="Luo Z.H."/>
            <person name="Li M."/>
        </authorList>
    </citation>
    <scope>NUCLEOTIDE SEQUENCE [LARGE SCALE GENOMIC DNA]</scope>
    <source>
        <strain evidence="3">SpSt-102</strain>
    </source>
</reference>
<dbReference type="PROSITE" id="PS50889">
    <property type="entry name" value="S4"/>
    <property type="match status" value="1"/>
</dbReference>
<dbReference type="SUPFAM" id="SSF55174">
    <property type="entry name" value="Alpha-L RNA-binding motif"/>
    <property type="match status" value="1"/>
</dbReference>
<proteinExistence type="predicted"/>
<keyword evidence="1" id="KW-0694">RNA-binding</keyword>
<dbReference type="Pfam" id="PF17774">
    <property type="entry name" value="YlmH_RBD"/>
    <property type="match status" value="1"/>
</dbReference>
<dbReference type="GO" id="GO:0003723">
    <property type="term" value="F:RNA binding"/>
    <property type="evidence" value="ECO:0007669"/>
    <property type="project" value="UniProtKB-KW"/>
</dbReference>
<dbReference type="InterPro" id="IPR036986">
    <property type="entry name" value="S4_RNA-bd_sf"/>
</dbReference>
<dbReference type="Gene3D" id="3.10.290.10">
    <property type="entry name" value="RNA-binding S4 domain"/>
    <property type="match status" value="1"/>
</dbReference>
<dbReference type="InterPro" id="IPR012677">
    <property type="entry name" value="Nucleotide-bd_a/b_plait_sf"/>
</dbReference>
<dbReference type="PANTHER" id="PTHR13633:SF3">
    <property type="entry name" value="MITOCHONDRIAL TRANSCRIPTION RESCUE FACTOR 1"/>
    <property type="match status" value="1"/>
</dbReference>
<feature type="domain" description="RNA-binding S4" evidence="2">
    <location>
        <begin position="184"/>
        <end position="244"/>
    </location>
</feature>
<dbReference type="Gene3D" id="3.30.1370.160">
    <property type="match status" value="1"/>
</dbReference>
<dbReference type="Gene3D" id="3.30.70.330">
    <property type="match status" value="1"/>
</dbReference>
<dbReference type="EMBL" id="DRUZ01000037">
    <property type="protein sequence ID" value="HHS01521.1"/>
    <property type="molecule type" value="Genomic_DNA"/>
</dbReference>
<sequence>MGQQVMYYIPEENKHEILKIKNLIEKIRWGIEYSDFLSPFAIKYAVDFLLKKENQILYKIWGGYEGSERNILALFSRDFEEYAENLTYPIETILIEAKDKLFHRQVLGSFIGNGIKRDKIGDILVKENSALVFVIDEVATYIVTNIDKIGKEKVKCSIVRDNEVDIKYFLSNEGKRITYTVASLRADSVISHGFGISREEAADLIRQMKVAVNWIYIDKPSYPTKEGDLISVRHHGRLKIDKVLTQTKKGRISIEVLRFS</sequence>
<evidence type="ECO:0000259" key="2">
    <source>
        <dbReference type="SMART" id="SM00363"/>
    </source>
</evidence>
<dbReference type="PANTHER" id="PTHR13633">
    <property type="entry name" value="MITOCHONDRIAL TRANSCRIPTION RESCUE FACTOR 1"/>
    <property type="match status" value="1"/>
</dbReference>
<dbReference type="Pfam" id="PF01479">
    <property type="entry name" value="S4"/>
    <property type="match status" value="1"/>
</dbReference>
<evidence type="ECO:0000313" key="3">
    <source>
        <dbReference type="EMBL" id="HHS01521.1"/>
    </source>
</evidence>
<evidence type="ECO:0000256" key="1">
    <source>
        <dbReference type="PROSITE-ProRule" id="PRU00182"/>
    </source>
</evidence>